<dbReference type="Proteomes" id="UP000653454">
    <property type="component" value="Unassembled WGS sequence"/>
</dbReference>
<comment type="caution">
    <text evidence="8">The sequence shown here is derived from an EMBL/GenBank/DDBJ whole genome shotgun (WGS) entry which is preliminary data.</text>
</comment>
<evidence type="ECO:0000313" key="9">
    <source>
        <dbReference type="Proteomes" id="UP000653454"/>
    </source>
</evidence>
<evidence type="ECO:0000259" key="7">
    <source>
        <dbReference type="Pfam" id="PF13890"/>
    </source>
</evidence>
<gene>
    <name evidence="8" type="ORF">PLXY2_LOCUS2221</name>
</gene>
<evidence type="ECO:0000256" key="2">
    <source>
        <dbReference type="ARBA" id="ARBA00008856"/>
    </source>
</evidence>
<dbReference type="PANTHER" id="PTHR21422">
    <property type="entry name" value="RAB3 GTPASE-ACTIVATING PROTEIN CATALYTIC SUBUNIT"/>
    <property type="match status" value="1"/>
</dbReference>
<name>A0A8S4DGG1_PLUXY</name>
<evidence type="ECO:0000256" key="5">
    <source>
        <dbReference type="ARBA" id="ARBA00022490"/>
    </source>
</evidence>
<dbReference type="GO" id="GO:0005096">
    <property type="term" value="F:GTPase activator activity"/>
    <property type="evidence" value="ECO:0007669"/>
    <property type="project" value="UniProtKB-KW"/>
</dbReference>
<dbReference type="InterPro" id="IPR026147">
    <property type="entry name" value="Rab3GAP1_conserved"/>
</dbReference>
<evidence type="ECO:0000256" key="6">
    <source>
        <dbReference type="SAM" id="MobiDB-lite"/>
    </source>
</evidence>
<feature type="domain" description="Rab3GAP catalytic subunit conserved" evidence="7">
    <location>
        <begin position="175"/>
        <end position="316"/>
    </location>
</feature>
<keyword evidence="9" id="KW-1185">Reference proteome</keyword>
<dbReference type="Pfam" id="PF13890">
    <property type="entry name" value="Rab3-GTPase_cat"/>
    <property type="match status" value="1"/>
</dbReference>
<dbReference type="GO" id="GO:0005737">
    <property type="term" value="C:cytoplasm"/>
    <property type="evidence" value="ECO:0007669"/>
    <property type="project" value="UniProtKB-SubCell"/>
</dbReference>
<feature type="compositionally biased region" description="Gly residues" evidence="6">
    <location>
        <begin position="143"/>
        <end position="153"/>
    </location>
</feature>
<keyword evidence="4" id="KW-0343">GTPase activation</keyword>
<dbReference type="AlphaFoldDB" id="A0A8S4DGG1"/>
<evidence type="ECO:0000256" key="4">
    <source>
        <dbReference type="ARBA" id="ARBA00022468"/>
    </source>
</evidence>
<comment type="subcellular location">
    <subcellularLocation>
        <location evidence="1">Cytoplasm</location>
    </subcellularLocation>
</comment>
<feature type="region of interest" description="Disordered" evidence="6">
    <location>
        <begin position="143"/>
        <end position="183"/>
    </location>
</feature>
<reference evidence="8" key="1">
    <citation type="submission" date="2020-11" db="EMBL/GenBank/DDBJ databases">
        <authorList>
            <person name="Whiteford S."/>
        </authorList>
    </citation>
    <scope>NUCLEOTIDE SEQUENCE</scope>
</reference>
<keyword evidence="5" id="KW-0963">Cytoplasm</keyword>
<proteinExistence type="inferred from homology"/>
<dbReference type="InterPro" id="IPR045700">
    <property type="entry name" value="Rab3GAP1"/>
</dbReference>
<feature type="compositionally biased region" description="Acidic residues" evidence="6">
    <location>
        <begin position="154"/>
        <end position="171"/>
    </location>
</feature>
<evidence type="ECO:0000256" key="1">
    <source>
        <dbReference type="ARBA" id="ARBA00004496"/>
    </source>
</evidence>
<comment type="similarity">
    <text evidence="2">Belongs to the Rab3-GAP catalytic subunit family.</text>
</comment>
<evidence type="ECO:0000256" key="3">
    <source>
        <dbReference type="ARBA" id="ARBA00015817"/>
    </source>
</evidence>
<protein>
    <recommendedName>
        <fullName evidence="3">Rab3 GTPase-activating protein catalytic subunit</fullName>
    </recommendedName>
</protein>
<dbReference type="EMBL" id="CAJHNJ030000005">
    <property type="protein sequence ID" value="CAG9098064.1"/>
    <property type="molecule type" value="Genomic_DNA"/>
</dbReference>
<sequence>MRIILAEHEKIPENWPLSRERGHFRVARGWVRGRRVSRGHVACARVGGRPRTGPVARRAAAAARGSWTDCTPLDHAGPLTYYLHLNTILRIFLRKFWVLTLNSTLHSSRCCSVAAGPPGARSCLLHQKLQLLNCCIERAGEEAGAGGREGAGGDSDDEFYDCSEEEGEDEACERPAGRQERLDDAVMKNGAPLYIPKTQEPPPRTEDQVAEDAALLEAQGGGARGSALRARLLSASLLSDMEAFKAANPGAELCDFCRWYSPRDWRPEGGGALGERMLLPGNPWSEAWAVARPVPAARQRRLFDEQREAQQLLQWLRARTVAGAAELLLPGVLRAGAVRAAAAGATGGAGAAGSDARRVLVAAARELAEAEKAAARAGAARAVLGGAAEGCPLEAAARARLLAAAGGALPPPARREFSLRVRGAGGAGAPHVLRAALRQDLLLAGCFTEAAVLL</sequence>
<accession>A0A8S4DGG1</accession>
<dbReference type="PANTHER" id="PTHR21422:SF9">
    <property type="entry name" value="RAB3 GTPASE-ACTIVATING PROTEIN CATALYTIC SUBUNIT"/>
    <property type="match status" value="1"/>
</dbReference>
<feature type="compositionally biased region" description="Basic and acidic residues" evidence="6">
    <location>
        <begin position="172"/>
        <end position="183"/>
    </location>
</feature>
<evidence type="ECO:0000313" key="8">
    <source>
        <dbReference type="EMBL" id="CAG9098064.1"/>
    </source>
</evidence>
<organism evidence="8 9">
    <name type="scientific">Plutella xylostella</name>
    <name type="common">Diamondback moth</name>
    <name type="synonym">Plutella maculipennis</name>
    <dbReference type="NCBI Taxonomy" id="51655"/>
    <lineage>
        <taxon>Eukaryota</taxon>
        <taxon>Metazoa</taxon>
        <taxon>Ecdysozoa</taxon>
        <taxon>Arthropoda</taxon>
        <taxon>Hexapoda</taxon>
        <taxon>Insecta</taxon>
        <taxon>Pterygota</taxon>
        <taxon>Neoptera</taxon>
        <taxon>Endopterygota</taxon>
        <taxon>Lepidoptera</taxon>
        <taxon>Glossata</taxon>
        <taxon>Ditrysia</taxon>
        <taxon>Yponomeutoidea</taxon>
        <taxon>Plutellidae</taxon>
        <taxon>Plutella</taxon>
    </lineage>
</organism>